<dbReference type="Gene3D" id="2.60.40.740">
    <property type="match status" value="2"/>
</dbReference>
<dbReference type="RefSeq" id="WP_078205709.1">
    <property type="nucleotide sequence ID" value="NZ_MUAJ01000067.1"/>
</dbReference>
<dbReference type="SUPFAM" id="SSF49401">
    <property type="entry name" value="Bacterial adhesins"/>
    <property type="match status" value="2"/>
</dbReference>
<evidence type="ECO:0000256" key="1">
    <source>
        <dbReference type="SAM" id="Coils"/>
    </source>
</evidence>
<reference evidence="4 5" key="1">
    <citation type="submission" date="2017-01" db="EMBL/GenBank/DDBJ databases">
        <title>Bacillus cereus isolates.</title>
        <authorList>
            <person name="Beno S.M."/>
        </authorList>
    </citation>
    <scope>NUCLEOTIDE SEQUENCE [LARGE SCALE GENOMIC DNA]</scope>
    <source>
        <strain evidence="4 5">FSL H8-0485</strain>
    </source>
</reference>
<feature type="region of interest" description="Disordered" evidence="2">
    <location>
        <begin position="267"/>
        <end position="287"/>
    </location>
</feature>
<dbReference type="Pfam" id="PF26595">
    <property type="entry name" value="A_ENA"/>
    <property type="match status" value="1"/>
</dbReference>
<evidence type="ECO:0000313" key="5">
    <source>
        <dbReference type="Proteomes" id="UP000190906"/>
    </source>
</evidence>
<accession>A0A1S9TBT0</accession>
<name>A0A1S9TBT0_BACCE</name>
<dbReference type="PANTHER" id="PTHR34819:SF3">
    <property type="entry name" value="CELL SURFACE PROTEIN"/>
    <property type="match status" value="1"/>
</dbReference>
<keyword evidence="1" id="KW-0175">Coiled coil</keyword>
<dbReference type="PANTHER" id="PTHR34819">
    <property type="entry name" value="LARGE CYSTEINE-RICH PERIPLASMIC PROTEIN OMCB"/>
    <property type="match status" value="1"/>
</dbReference>
<dbReference type="InterPro" id="IPR001434">
    <property type="entry name" value="OmcB-like_DUF11"/>
</dbReference>
<sequence length="678" mass="72874">MSIVQRYTTTTNGAMTFTGNTLGFGSNNPSYNDIGAFITLDLTQQVPSYPIGSTLNWKLNASQAVLKFPVASEVLYAELIWGGTSKFNAVDVTGDINVPISLTNPQGSIQTISPDATTAQVVVHENHTFYIRTADVTKLIKASGAGSYTVSGVPATIQRPSKSNAAGWTLAVIYKNPSLPSRNMNLYVGVASVERGNVVDQKIKGFGTPESKPFQARALLTAIEGDSFISKDQFLFGPSPGQLQAIFGPNNLVDNFFASQINDDGGNLDTSGTAGNSNVTPGQKQSTQRYGWDITNVDISNAMEISQTEAIARFKTDMDGFILSGLGIQIDVNSPELKIDKQVDKDIAIVGDELTYTILVENSGLVEAQNSIFKDILPDELEFVQNSLTIDGQAKPGENPAKGVNIGFVSIEGPVEIIFKVKVIAVPTDGKVTNTGKLDYEFQSAAGLPLTSGSSSSNEVNTVIKHVQVDLVKSEDRSVYDKKGDIITYTLDITNNGDTSVNAISIKDVIPTGTVLVPGSLKVNGAPVLDDLTTGIPLGTLIPGQTAVITFQVALQSPLPVKVDNQAEAIYQFQLKPGSNVREEIVTSNLITAWLETDCQKAQNQIFESVAQQELGLMKILQAESVKVQEAVKAFEEERISAQELARINQSVEKVVQKATQLEKLLKDKLELAKQICC</sequence>
<evidence type="ECO:0000259" key="3">
    <source>
        <dbReference type="Pfam" id="PF01345"/>
    </source>
</evidence>
<feature type="coiled-coil region" evidence="1">
    <location>
        <begin position="618"/>
        <end position="665"/>
    </location>
</feature>
<gene>
    <name evidence="4" type="ORF">BW897_30270</name>
</gene>
<protein>
    <recommendedName>
        <fullName evidence="3">DUF11 domain-containing protein</fullName>
    </recommendedName>
</protein>
<dbReference type="AlphaFoldDB" id="A0A1S9TBT0"/>
<dbReference type="InterPro" id="IPR008966">
    <property type="entry name" value="Adhesion_dom_sf"/>
</dbReference>
<proteinExistence type="predicted"/>
<dbReference type="InterPro" id="IPR058705">
    <property type="entry name" value="A_ENA"/>
</dbReference>
<dbReference type="InterPro" id="IPR047589">
    <property type="entry name" value="DUF11_rpt"/>
</dbReference>
<feature type="domain" description="DUF11" evidence="3">
    <location>
        <begin position="337"/>
        <end position="437"/>
    </location>
</feature>
<dbReference type="EMBL" id="MUAJ01000067">
    <property type="protein sequence ID" value="OOR07377.1"/>
    <property type="molecule type" value="Genomic_DNA"/>
</dbReference>
<evidence type="ECO:0000313" key="4">
    <source>
        <dbReference type="EMBL" id="OOR07377.1"/>
    </source>
</evidence>
<dbReference type="Proteomes" id="UP000190906">
    <property type="component" value="Unassembled WGS sequence"/>
</dbReference>
<dbReference type="InterPro" id="IPR051172">
    <property type="entry name" value="Chlamydia_OmcB"/>
</dbReference>
<evidence type="ECO:0000256" key="2">
    <source>
        <dbReference type="SAM" id="MobiDB-lite"/>
    </source>
</evidence>
<feature type="domain" description="DUF11" evidence="3">
    <location>
        <begin position="482"/>
        <end position="567"/>
    </location>
</feature>
<dbReference type="Pfam" id="PF01345">
    <property type="entry name" value="DUF11"/>
    <property type="match status" value="2"/>
</dbReference>
<dbReference type="NCBIfam" id="TIGR01451">
    <property type="entry name" value="B_ant_repeat"/>
    <property type="match status" value="2"/>
</dbReference>
<organism evidence="4 5">
    <name type="scientific">Bacillus cereus</name>
    <dbReference type="NCBI Taxonomy" id="1396"/>
    <lineage>
        <taxon>Bacteria</taxon>
        <taxon>Bacillati</taxon>
        <taxon>Bacillota</taxon>
        <taxon>Bacilli</taxon>
        <taxon>Bacillales</taxon>
        <taxon>Bacillaceae</taxon>
        <taxon>Bacillus</taxon>
        <taxon>Bacillus cereus group</taxon>
    </lineage>
</organism>
<comment type="caution">
    <text evidence="4">The sequence shown here is derived from an EMBL/GenBank/DDBJ whole genome shotgun (WGS) entry which is preliminary data.</text>
</comment>